<feature type="compositionally biased region" description="Low complexity" evidence="11">
    <location>
        <begin position="1485"/>
        <end position="1495"/>
    </location>
</feature>
<dbReference type="GO" id="GO:0005739">
    <property type="term" value="C:mitochondrion"/>
    <property type="evidence" value="ECO:0007669"/>
    <property type="project" value="UniProtKB-SubCell"/>
</dbReference>
<reference evidence="13 14" key="1">
    <citation type="journal article" date="2017" name="Plant Biotechnol. J.">
        <title>A comprehensive draft genome sequence for lupin (Lupinus angustifolius), an emerging health food: insights into plant-microbe interactions and legume evolution.</title>
        <authorList>
            <person name="Hane J.K."/>
            <person name="Ming Y."/>
            <person name="Kamphuis L.G."/>
            <person name="Nelson M.N."/>
            <person name="Garg G."/>
            <person name="Atkins C.A."/>
            <person name="Bayer P.E."/>
            <person name="Bravo A."/>
            <person name="Bringans S."/>
            <person name="Cannon S."/>
            <person name="Edwards D."/>
            <person name="Foley R."/>
            <person name="Gao L.L."/>
            <person name="Harrison M.J."/>
            <person name="Huang W."/>
            <person name="Hurgobin B."/>
            <person name="Li S."/>
            <person name="Liu C.W."/>
            <person name="McGrath A."/>
            <person name="Morahan G."/>
            <person name="Murray J."/>
            <person name="Weller J."/>
            <person name="Jian J."/>
            <person name="Singh K.B."/>
        </authorList>
    </citation>
    <scope>NUCLEOTIDE SEQUENCE [LARGE SCALE GENOMIC DNA]</scope>
    <source>
        <strain evidence="14">cv. Tanjil</strain>
        <tissue evidence="13">Whole plant</tissue>
    </source>
</reference>
<keyword evidence="5" id="KW-0479">Metal-binding</keyword>
<evidence type="ECO:0000256" key="11">
    <source>
        <dbReference type="SAM" id="MobiDB-lite"/>
    </source>
</evidence>
<comment type="similarity">
    <text evidence="3">Belongs to the peptidase M16 family. PreP subfamily.</text>
</comment>
<evidence type="ECO:0000256" key="7">
    <source>
        <dbReference type="ARBA" id="ARBA00022833"/>
    </source>
</evidence>
<dbReference type="SMART" id="SM01264">
    <property type="entry name" value="M16C_associated"/>
    <property type="match status" value="1"/>
</dbReference>
<dbReference type="GO" id="GO:0009507">
    <property type="term" value="C:chloroplast"/>
    <property type="evidence" value="ECO:0007669"/>
    <property type="project" value="TreeGrafter"/>
</dbReference>
<keyword evidence="6" id="KW-0378">Hydrolase</keyword>
<feature type="repeat" description="TPR" evidence="10">
    <location>
        <begin position="129"/>
        <end position="162"/>
    </location>
</feature>
<dbReference type="FunFam" id="3.30.830.10:FF:000009">
    <property type="entry name" value="Presequence protease, mitochondrial"/>
    <property type="match status" value="1"/>
</dbReference>
<dbReference type="InterPro" id="IPR000008">
    <property type="entry name" value="C2_dom"/>
</dbReference>
<accession>A0A1J7FWW9</accession>
<dbReference type="PANTHER" id="PTHR43016">
    <property type="entry name" value="PRESEQUENCE PROTEASE"/>
    <property type="match status" value="1"/>
</dbReference>
<dbReference type="STRING" id="3871.A0A1J7FWW9"/>
<evidence type="ECO:0000256" key="10">
    <source>
        <dbReference type="PROSITE-ProRule" id="PRU00339"/>
    </source>
</evidence>
<dbReference type="GO" id="GO:0016485">
    <property type="term" value="P:protein processing"/>
    <property type="evidence" value="ECO:0007669"/>
    <property type="project" value="TreeGrafter"/>
</dbReference>
<evidence type="ECO:0000256" key="8">
    <source>
        <dbReference type="ARBA" id="ARBA00023049"/>
    </source>
</evidence>
<dbReference type="GO" id="GO:0004222">
    <property type="term" value="F:metalloendopeptidase activity"/>
    <property type="evidence" value="ECO:0007669"/>
    <property type="project" value="TreeGrafter"/>
</dbReference>
<dbReference type="Gene3D" id="3.30.830.10">
    <property type="entry name" value="Metalloenzyme, LuxS/M16 peptidase-like"/>
    <property type="match status" value="5"/>
</dbReference>
<feature type="compositionally biased region" description="Pro residues" evidence="11">
    <location>
        <begin position="1462"/>
        <end position="1484"/>
    </location>
</feature>
<dbReference type="InterPro" id="IPR019734">
    <property type="entry name" value="TPR_rpt"/>
</dbReference>
<dbReference type="PROSITE" id="PS50005">
    <property type="entry name" value="TPR"/>
    <property type="match status" value="2"/>
</dbReference>
<dbReference type="Pfam" id="PF13432">
    <property type="entry name" value="TPR_16"/>
    <property type="match status" value="1"/>
</dbReference>
<evidence type="ECO:0000256" key="1">
    <source>
        <dbReference type="ARBA" id="ARBA00001947"/>
    </source>
</evidence>
<evidence type="ECO:0000313" key="14">
    <source>
        <dbReference type="Proteomes" id="UP000188354"/>
    </source>
</evidence>
<feature type="compositionally biased region" description="Pro residues" evidence="11">
    <location>
        <begin position="1496"/>
        <end position="1524"/>
    </location>
</feature>
<comment type="cofactor">
    <cofactor evidence="1">
        <name>Zn(2+)</name>
        <dbReference type="ChEBI" id="CHEBI:29105"/>
    </cofactor>
</comment>
<gene>
    <name evidence="13" type="ORF">TanjilG_07586</name>
</gene>
<dbReference type="Pfam" id="PF22516">
    <property type="entry name" value="PreP_C"/>
    <property type="match status" value="1"/>
</dbReference>
<dbReference type="EMBL" id="CM007378">
    <property type="protein sequence ID" value="OIV92595.1"/>
    <property type="molecule type" value="Genomic_DNA"/>
</dbReference>
<dbReference type="Pfam" id="PF05193">
    <property type="entry name" value="Peptidase_M16_C"/>
    <property type="match status" value="1"/>
</dbReference>
<dbReference type="SMART" id="SM00028">
    <property type="entry name" value="TPR"/>
    <property type="match status" value="4"/>
</dbReference>
<dbReference type="Proteomes" id="UP000188354">
    <property type="component" value="Chromosome LG18"/>
</dbReference>
<dbReference type="Gene3D" id="1.25.40.10">
    <property type="entry name" value="Tetratricopeptide repeat domain"/>
    <property type="match status" value="2"/>
</dbReference>
<dbReference type="PROSITE" id="PS50004">
    <property type="entry name" value="C2"/>
    <property type="match status" value="1"/>
</dbReference>
<dbReference type="InterPro" id="IPR035892">
    <property type="entry name" value="C2_domain_sf"/>
</dbReference>
<dbReference type="PANTHER" id="PTHR43016:SF13">
    <property type="entry name" value="PRESEQUENCE PROTEASE, MITOCHONDRIAL"/>
    <property type="match status" value="1"/>
</dbReference>
<comment type="subcellular location">
    <subcellularLocation>
        <location evidence="2">Mitochondrion</location>
    </subcellularLocation>
</comment>
<keyword evidence="14" id="KW-1185">Reference proteome</keyword>
<dbReference type="SUPFAM" id="SSF49562">
    <property type="entry name" value="C2 domain (Calcium/lipid-binding domain, CaLB)"/>
    <property type="match status" value="1"/>
</dbReference>
<keyword evidence="4" id="KW-0645">Protease</keyword>
<evidence type="ECO:0000256" key="2">
    <source>
        <dbReference type="ARBA" id="ARBA00004173"/>
    </source>
</evidence>
<sequence length="1524" mass="171364">MAMGILLWEKQDNKEKAAQHFIISAKLNPNNGQVFKYLGHYYSSIISSDTQRAIKCYQRAVALNPLDSNAGLHQNKWPEAVQSLQYAIRGYPTSPHLWEALGLAYHRLGRFTAALKSYARAIELDNTMLFAFIQSGNISLTLASFRKGVEHFRQALEISPQSVPAQYGLALALLGLAKDCINLGAYQWGASLLELYYKEGEKQLAKQVFDRARSIDPGLALPWASMSAESCIRLIYYICGLDAVITNILKMPKELFQSSKVCFVMLAINALDGNNRLGFVVTTTRYFLKYHEEIARMHFLIALGKLRAREERFPHHLCVILKRLTHVALANELYSKTEMLYQYRHFQLLLCASEISLQCGDHITSISHAKKASELVLPDDYLFFAHLLLCRVYAMKGDHLNFKNEFVQCLELRTDCHIGWICLKLMECRYELQMSSNVIDLNFEECVQKGGNSLNMWMAVYNLVRGMISLQNRDLFSAEEFMGQACSLTGFESCLFLCHVNDEVAHQLGFEKVSEEFISECKSKAVLFKHIKTGAEVISVSNHDENKVFGIVFRTPPTCYPVASTNTKDFYNLVDVYLDAVFFPRCVQDLHTFQQEGWHFELNNPSEDITYKGVVFNEMKGVYSQPDNILGRAAQQALFPDTTYGVDSGGDPRVIPNLTFHEFKEFHRKYYHPSNSRIWFYGDDDPNERLRILSEYLDMFDASSAPNESKVESQKLFSKPVRVVEKYPAGEGSDLKKHMVCLNWLLSDKPLDLETELTLGFLDHLLLGTPASPLRKILLESGLGDAIVGGGVEDELLQPQFSIGMKGVSEDNIHKVEELVIHTLKQLEKEGFDEDAIEASMNTIEFSLRENNTGSFPRGLSLMLRSIGKWIYDMNPFEPLKYEKPLQDLKSRIAKEGSISVFSPLIEKFILNNPHQVVVEMQPDPEKAARDEATEKETLQKIKASMTTEDLAELTRATHELRLKQETPDPPEALKVVPSLSLQDIPKEPIHVPTEPIIAGDGHEGLDLCPAKPIDWEKDWRNIGLSIHIICAGYLEYLRTLEVRVDQDWTAISSSLEEIRKSVFSKQGCLINITSDGKNLANIEKVVSKFVDMLPTSSLIATTTWDVRLPLTNEAIVIPTQVNYVGKAANIYDTGYKLNGSAYVISKYISNTWLWDRVRVSGGAYGGFCDFDTHSGVFSFLSYRDPNLLKSLDVYDGTGDFLRGLEMDDDTLTKAIIGTIGDVDAYQLPDAKGYSSMLRHLLGIKEEERQRRREEILSTSVKDFKEFINAMEAVKDKGVVVAVASPDDVDAANKDHGGKNPVFQEKFVFPLIEGLREFIVLVWNSNTLSFDDFIGTGKIQLNKVLSQGFDDSSWPLQTKTGRYAGEVKLILHYANANHMKSELNHAPSAPPYVPPTTPPPPLYSMPPPPPHSTSYPPSPYPTPHSSPYPTPHSSPYPTPQLHLHSHPSPYPTPQSHSHLHPSPYPTPHPHPHPHPQPSPYPPSYPAASSPHSSAYPPSPYPPNSAYPPPPYPPPSAYPPPPHGM</sequence>
<organism evidence="13 14">
    <name type="scientific">Lupinus angustifolius</name>
    <name type="common">Narrow-leaved blue lupine</name>
    <dbReference type="NCBI Taxonomy" id="3871"/>
    <lineage>
        <taxon>Eukaryota</taxon>
        <taxon>Viridiplantae</taxon>
        <taxon>Streptophyta</taxon>
        <taxon>Embryophyta</taxon>
        <taxon>Tracheophyta</taxon>
        <taxon>Spermatophyta</taxon>
        <taxon>Magnoliopsida</taxon>
        <taxon>eudicotyledons</taxon>
        <taxon>Gunneridae</taxon>
        <taxon>Pentapetalae</taxon>
        <taxon>rosids</taxon>
        <taxon>fabids</taxon>
        <taxon>Fabales</taxon>
        <taxon>Fabaceae</taxon>
        <taxon>Papilionoideae</taxon>
        <taxon>50 kb inversion clade</taxon>
        <taxon>genistoids sensu lato</taxon>
        <taxon>core genistoids</taxon>
        <taxon>Genisteae</taxon>
        <taxon>Lupinus</taxon>
    </lineage>
</organism>
<proteinExistence type="inferred from homology"/>
<keyword evidence="7" id="KW-0862">Zinc</keyword>
<dbReference type="Pfam" id="PF00168">
    <property type="entry name" value="C2"/>
    <property type="match status" value="1"/>
</dbReference>
<feature type="domain" description="C2" evidence="12">
    <location>
        <begin position="1234"/>
        <end position="1355"/>
    </location>
</feature>
<keyword evidence="10" id="KW-0802">TPR repeat</keyword>
<dbReference type="InterPro" id="IPR013578">
    <property type="entry name" value="Peptidase_M16C_assoc"/>
</dbReference>
<dbReference type="InterPro" id="IPR011249">
    <property type="entry name" value="Metalloenz_LuxS/M16"/>
</dbReference>
<dbReference type="Gramene" id="OIV92595">
    <property type="protein sequence ID" value="OIV92595"/>
    <property type="gene ID" value="TanjilG_07586"/>
</dbReference>
<dbReference type="SUPFAM" id="SSF81901">
    <property type="entry name" value="HCP-like"/>
    <property type="match status" value="1"/>
</dbReference>
<dbReference type="InterPro" id="IPR055130">
    <property type="entry name" value="PreP_C"/>
</dbReference>
<evidence type="ECO:0000259" key="12">
    <source>
        <dbReference type="PROSITE" id="PS50004"/>
    </source>
</evidence>
<keyword evidence="9" id="KW-0496">Mitochondrion</keyword>
<dbReference type="InterPro" id="IPR011990">
    <property type="entry name" value="TPR-like_helical_dom_sf"/>
</dbReference>
<dbReference type="CDD" id="cd00030">
    <property type="entry name" value="C2"/>
    <property type="match status" value="1"/>
</dbReference>
<evidence type="ECO:0000256" key="5">
    <source>
        <dbReference type="ARBA" id="ARBA00022723"/>
    </source>
</evidence>
<evidence type="ECO:0000256" key="9">
    <source>
        <dbReference type="ARBA" id="ARBA00023128"/>
    </source>
</evidence>
<evidence type="ECO:0000313" key="13">
    <source>
        <dbReference type="EMBL" id="OIV92595.1"/>
    </source>
</evidence>
<feature type="compositionally biased region" description="Pro residues" evidence="11">
    <location>
        <begin position="1388"/>
        <end position="1438"/>
    </location>
</feature>
<feature type="region of interest" description="Disordered" evidence="11">
    <location>
        <begin position="1385"/>
        <end position="1524"/>
    </location>
</feature>
<dbReference type="SUPFAM" id="SSF63411">
    <property type="entry name" value="LuxS/MPP-like metallohydrolase"/>
    <property type="match status" value="4"/>
</dbReference>
<evidence type="ECO:0000256" key="6">
    <source>
        <dbReference type="ARBA" id="ARBA00022801"/>
    </source>
</evidence>
<dbReference type="Pfam" id="PF08367">
    <property type="entry name" value="M16C_assoc"/>
    <property type="match status" value="1"/>
</dbReference>
<protein>
    <recommendedName>
        <fullName evidence="12">C2 domain-containing protein</fullName>
    </recommendedName>
</protein>
<keyword evidence="8" id="KW-0482">Metalloprotease</keyword>
<evidence type="ECO:0000256" key="4">
    <source>
        <dbReference type="ARBA" id="ARBA00022670"/>
    </source>
</evidence>
<dbReference type="GO" id="GO:0046872">
    <property type="term" value="F:metal ion binding"/>
    <property type="evidence" value="ECO:0007669"/>
    <property type="project" value="UniProtKB-KW"/>
</dbReference>
<dbReference type="InterPro" id="IPR007863">
    <property type="entry name" value="Peptidase_M16_C"/>
</dbReference>
<feature type="repeat" description="TPR" evidence="10">
    <location>
        <begin position="95"/>
        <end position="128"/>
    </location>
</feature>
<dbReference type="Gene3D" id="2.60.40.150">
    <property type="entry name" value="C2 domain"/>
    <property type="match status" value="1"/>
</dbReference>
<name>A0A1J7FWW9_LUPAN</name>
<evidence type="ECO:0000256" key="3">
    <source>
        <dbReference type="ARBA" id="ARBA00007575"/>
    </source>
</evidence>
<dbReference type="FunFam" id="3.30.830.10:FF:000029">
    <property type="entry name" value="Presequence protease 1"/>
    <property type="match status" value="1"/>
</dbReference>